<dbReference type="PANTHER" id="PTHR11731:SF193">
    <property type="entry name" value="DIPEPTIDYL PEPTIDASE 9"/>
    <property type="match status" value="1"/>
</dbReference>
<feature type="compositionally biased region" description="Polar residues" evidence="4">
    <location>
        <begin position="188"/>
        <end position="203"/>
    </location>
</feature>
<evidence type="ECO:0000256" key="1">
    <source>
        <dbReference type="ARBA" id="ARBA00006150"/>
    </source>
</evidence>
<dbReference type="Gene3D" id="2.140.10.30">
    <property type="entry name" value="Dipeptidylpeptidase IV, N-terminal domain"/>
    <property type="match status" value="1"/>
</dbReference>
<dbReference type="InterPro" id="IPR050278">
    <property type="entry name" value="Serine_Prot_S9B/DPPIV"/>
</dbReference>
<proteinExistence type="inferred from homology"/>
<dbReference type="GO" id="GO:0004177">
    <property type="term" value="F:aminopeptidase activity"/>
    <property type="evidence" value="ECO:0007669"/>
    <property type="project" value="UniProtKB-KW"/>
</dbReference>
<dbReference type="InterPro" id="IPR002469">
    <property type="entry name" value="Peptidase_S9B_N"/>
</dbReference>
<protein>
    <recommendedName>
        <fullName evidence="9">Dipeptidyl peptidase 9</fullName>
    </recommendedName>
</protein>
<keyword evidence="2" id="KW-0378">Hydrolase</keyword>
<feature type="region of interest" description="Disordered" evidence="4">
    <location>
        <begin position="307"/>
        <end position="342"/>
    </location>
</feature>
<dbReference type="AlphaFoldDB" id="A0A0C9MQJ1"/>
<dbReference type="STRING" id="91626.A0A0C9MQJ1"/>
<feature type="region of interest" description="Disordered" evidence="4">
    <location>
        <begin position="188"/>
        <end position="211"/>
    </location>
</feature>
<dbReference type="InterPro" id="IPR001375">
    <property type="entry name" value="Peptidase_S9_cat"/>
</dbReference>
<dbReference type="Gene3D" id="3.40.50.1820">
    <property type="entry name" value="alpha/beta hydrolase"/>
    <property type="match status" value="1"/>
</dbReference>
<dbReference type="GO" id="GO:0008236">
    <property type="term" value="F:serine-type peptidase activity"/>
    <property type="evidence" value="ECO:0007669"/>
    <property type="project" value="UniProtKB-KW"/>
</dbReference>
<evidence type="ECO:0000313" key="7">
    <source>
        <dbReference type="EMBL" id="GAN05562.1"/>
    </source>
</evidence>
<feature type="region of interest" description="Disordered" evidence="4">
    <location>
        <begin position="610"/>
        <end position="638"/>
    </location>
</feature>
<dbReference type="GO" id="GO:0006508">
    <property type="term" value="P:proteolysis"/>
    <property type="evidence" value="ECO:0007669"/>
    <property type="project" value="InterPro"/>
</dbReference>
<feature type="compositionally biased region" description="Basic and acidic residues" evidence="4">
    <location>
        <begin position="626"/>
        <end position="638"/>
    </location>
</feature>
<organism evidence="7">
    <name type="scientific">Mucor ambiguus</name>
    <dbReference type="NCBI Taxonomy" id="91626"/>
    <lineage>
        <taxon>Eukaryota</taxon>
        <taxon>Fungi</taxon>
        <taxon>Fungi incertae sedis</taxon>
        <taxon>Mucoromycota</taxon>
        <taxon>Mucoromycotina</taxon>
        <taxon>Mucoromycetes</taxon>
        <taxon>Mucorales</taxon>
        <taxon>Mucorineae</taxon>
        <taxon>Mucoraceae</taxon>
        <taxon>Mucor</taxon>
    </lineage>
</organism>
<evidence type="ECO:0000313" key="8">
    <source>
        <dbReference type="Proteomes" id="UP000053815"/>
    </source>
</evidence>
<keyword evidence="3" id="KW-0720">Serine protease</keyword>
<feature type="domain" description="Dipeptidylpeptidase IV N-terminal" evidence="6">
    <location>
        <begin position="206"/>
        <end position="576"/>
    </location>
</feature>
<dbReference type="Proteomes" id="UP000053815">
    <property type="component" value="Unassembled WGS sequence"/>
</dbReference>
<dbReference type="SUPFAM" id="SSF82171">
    <property type="entry name" value="DPP6 N-terminal domain-like"/>
    <property type="match status" value="1"/>
</dbReference>
<feature type="domain" description="Peptidase S9 prolyl oligopeptidase catalytic" evidence="5">
    <location>
        <begin position="720"/>
        <end position="929"/>
    </location>
</feature>
<feature type="compositionally biased region" description="Low complexity" evidence="4">
    <location>
        <begin position="307"/>
        <end position="334"/>
    </location>
</feature>
<dbReference type="SUPFAM" id="SSF53474">
    <property type="entry name" value="alpha/beta-Hydrolases"/>
    <property type="match status" value="1"/>
</dbReference>
<dbReference type="InterPro" id="IPR029058">
    <property type="entry name" value="AB_hydrolase_fold"/>
</dbReference>
<evidence type="ECO:0000256" key="3">
    <source>
        <dbReference type="ARBA" id="ARBA00022825"/>
    </source>
</evidence>
<dbReference type="GO" id="GO:0008239">
    <property type="term" value="F:dipeptidyl-peptidase activity"/>
    <property type="evidence" value="ECO:0007669"/>
    <property type="project" value="TreeGrafter"/>
</dbReference>
<name>A0A0C9MQJ1_9FUNG</name>
<reference evidence="7" key="1">
    <citation type="submission" date="2014-09" db="EMBL/GenBank/DDBJ databases">
        <title>Draft genome sequence of an oleaginous Mucoromycotina fungus Mucor ambiguus NBRC6742.</title>
        <authorList>
            <person name="Takeda I."/>
            <person name="Yamane N."/>
            <person name="Morita T."/>
            <person name="Tamano K."/>
            <person name="Machida M."/>
            <person name="Baker S."/>
            <person name="Koike H."/>
        </authorList>
    </citation>
    <scope>NUCLEOTIDE SEQUENCE</scope>
    <source>
        <strain evidence="7">NBRC 6742</strain>
    </source>
</reference>
<keyword evidence="8" id="KW-1185">Reference proteome</keyword>
<keyword evidence="2" id="KW-0031">Aminopeptidase</keyword>
<gene>
    <name evidence="7" type="ORF">MAM1_0095c05033</name>
</gene>
<keyword evidence="2" id="KW-0645">Protease</keyword>
<evidence type="ECO:0000256" key="2">
    <source>
        <dbReference type="ARBA" id="ARBA00022438"/>
    </source>
</evidence>
<accession>A0A0C9MQJ1</accession>
<dbReference type="PANTHER" id="PTHR11731">
    <property type="entry name" value="PROTEASE FAMILY S9B,C DIPEPTIDYL-PEPTIDASE IV-RELATED"/>
    <property type="match status" value="1"/>
</dbReference>
<sequence length="929" mass="106314">MNYSWEHTRTQVRQFRANLQTIYPVQVLALTKDFAIHNNVLYFLSNNRDASDWCPTRHMQIYHSRLDQCETHLVQQDGSNYLTAISTIPIMERSLVFNDYIALVENELDKSTFYRQLQLPGVSTFDIKDDTVMFTFHQDVYIGKLGKIPKLIPYISASTATTNTFNNTLNNTSTTATYSPILNHIDMDSSNKQTSYTGNQEPTADQPYRSDPKLGGLFNERIAFIRNRDIWVMDWNGNETQLTFCSNNTSDPSLKCGVAEYMMQEEFHRFTGYYWSPPITNTRQRTERILYVETSELQVEQVFISKSSSSPSSASTSPSMTDTANTSSTTATDSIRYPRAGNPNAKSTIKIVEFEIGDTSPVNIRHRQLWGKNEIKALFPWTEYIVRFGWLPDGQSVWLQLLSRDQQTSAVIKLHLDQFSVEGEMNVGHDSIKTEILWHETSTAWINVTDVYYFMHSSDTATVTNLIWSSEKVNGYRHLFLVEKSVDQPEAQVTQLTEGEWCCVNRSLYVDEARSLVYFSAKMHTPLESHFYVTSYSHQTQQPCQPTLLTKLGFSHTITMDSPDYFVDCFSTIHDPQVTIVQKLSHTKTNPVVLEGISLLIPVSLKSDCETPPSPPSSTTNFAEGYNHEGRRSSTDPLTRDLERMRENKLSKYSDSVEPNGEIFSFTTSDGEKLYGCLYRPNNYEPGQSYPTLLHIYGGPTTQLVVNEFKFPRLMRYLMAAYFGFAVVIVDSRGSSDRGLKFESHIQHRLGTVELKDQLEGLQFVQDTKFGALPANHQGELVSVVDLNRLAITGWSYGGYLSLMALAQYPDRFKMSIAGAPVTQWELYDAAYTERYMGLPEENPQAYHDSNVLTYVDRFPDNENRLLIAHGLIDENVHFRNTELLVSQLVKLKKPHYLQVYPSEKHGLRHASVNEHFETLMFYWLSNYL</sequence>
<evidence type="ECO:0000259" key="5">
    <source>
        <dbReference type="Pfam" id="PF00326"/>
    </source>
</evidence>
<dbReference type="Pfam" id="PF00930">
    <property type="entry name" value="DPPIV_N"/>
    <property type="match status" value="1"/>
</dbReference>
<comment type="similarity">
    <text evidence="1">Belongs to the peptidase S9B family.</text>
</comment>
<evidence type="ECO:0000256" key="4">
    <source>
        <dbReference type="SAM" id="MobiDB-lite"/>
    </source>
</evidence>
<dbReference type="OrthoDB" id="16520at2759"/>
<evidence type="ECO:0008006" key="9">
    <source>
        <dbReference type="Google" id="ProtNLM"/>
    </source>
</evidence>
<dbReference type="EMBL" id="DF836384">
    <property type="protein sequence ID" value="GAN05562.1"/>
    <property type="molecule type" value="Genomic_DNA"/>
</dbReference>
<evidence type="ECO:0000259" key="6">
    <source>
        <dbReference type="Pfam" id="PF00930"/>
    </source>
</evidence>
<dbReference type="Pfam" id="PF00326">
    <property type="entry name" value="Peptidase_S9"/>
    <property type="match status" value="1"/>
</dbReference>